<evidence type="ECO:0000256" key="2">
    <source>
        <dbReference type="ARBA" id="ARBA00012755"/>
    </source>
</evidence>
<dbReference type="Gene3D" id="3.20.20.70">
    <property type="entry name" value="Aldolase class I"/>
    <property type="match status" value="1"/>
</dbReference>
<dbReference type="GO" id="GO:0004557">
    <property type="term" value="F:alpha-galactosidase activity"/>
    <property type="evidence" value="ECO:0007669"/>
    <property type="project" value="UniProtKB-EC"/>
</dbReference>
<feature type="domain" description="Glycosyl hydrolase family 36 C-terminal" evidence="5">
    <location>
        <begin position="682"/>
        <end position="809"/>
    </location>
</feature>
<proteinExistence type="predicted"/>
<dbReference type="InterPro" id="IPR050985">
    <property type="entry name" value="Alpha-glycosidase_related"/>
</dbReference>
<dbReference type="PROSITE" id="PS00512">
    <property type="entry name" value="ALPHA_GALACTOSIDASE"/>
    <property type="match status" value="1"/>
</dbReference>
<dbReference type="SUPFAM" id="SSF51445">
    <property type="entry name" value="(Trans)glycosidases"/>
    <property type="match status" value="1"/>
</dbReference>
<feature type="domain" description="Glycosyl hydrolase family 36 N-terminal" evidence="6">
    <location>
        <begin position="26"/>
        <end position="165"/>
    </location>
</feature>
<sequence length="818" mass="94331">MISFENDVFWLDTDTTSYVFRITPYGHPEHIYYGRKLAHQPVDALALKRTATIGSSVLYEPNDPLYCLDHLSLEWSGIGRGDYRFSPAEIKMPDGSFTNDFIYDSYRIMDGCTPMEELPFAKSEDAQTLEIVLVDNVGHATLSLYYTVFSQTDVITRRCTLRNQGPNFQNKSHSLQQNDEQISTLQDSQSHLEVKNSCENEQHKESPIVIRRLMSMMVDLPNQSYQLITFDGDWIKEAHRHDRLLMPGMYVNGSVTGTSSNRHNPGFLLANERADETHGNVYGFNLIYSGNHFGGAELSPHGLVRVTLGINPHCFEWVLNPGESFSTPQAVMTFSDQGFHGMSRHFHDFINQHIVPEYWQNRERPILYNSWEAYFFKFNQRKLLHTAKHARSLGMELFVLDDGWFGKRNNDNAGLGDYEVNKKKFPHGISAFSRKIRKMGMEFGLWFEPEMVNEDSDLYRKHPDWAVHTPRRNPTYGRNQLVLDLCNPKVRDYIVESVGTVLDDAEVSYVKWDMNRHISDAYSRLLSEQGEFFHRYILGLYEILKRIFAPRPHILLETCSSGGNRFDLGMLCFGPQIWVSDCTDPVERLSIQGGLSFLYPPSTFGAHVSEAPHQQTLRQTPLATRFHTACFGCLGYELELKYLSKIERSEIREQIAFYKLHRPTLQFGKFRRLEPIKSNIIQWQCTEKDESKAIAGYFQTLANANPEHDILIVSDLNEKYNYQVTTKRQRLFIKRFGGLIKHVLPVSLNPDGFLLRLVNRFYALLDCTEEYIGDGRLLGSGILLNNQFMGSYYNFETRLLGDFGSNLYLIKQMESEVS</sequence>
<dbReference type="PANTHER" id="PTHR43053">
    <property type="entry name" value="GLYCOSIDASE FAMILY 31"/>
    <property type="match status" value="1"/>
</dbReference>
<reference evidence="8" key="1">
    <citation type="submission" date="2007-11" db="EMBL/GenBank/DDBJ databases">
        <title>Complete genome sequence of Clostridium phytofermentans ISDg.</title>
        <authorList>
            <person name="Leschine S.B."/>
            <person name="Warnick T.A."/>
            <person name="Blanchard J.L."/>
            <person name="Schnell D.J."/>
            <person name="Petit E.L."/>
            <person name="LaTouf W.G."/>
            <person name="Copeland A."/>
            <person name="Lucas S."/>
            <person name="Lapidus A."/>
            <person name="Barry K."/>
            <person name="Glavina del Rio T."/>
            <person name="Dalin E."/>
            <person name="Tice H."/>
            <person name="Pitluck S."/>
            <person name="Kiss H."/>
            <person name="Brettin T."/>
            <person name="Bruce D."/>
            <person name="Detter J.C."/>
            <person name="Han C."/>
            <person name="Kuske C."/>
            <person name="Schmutz J."/>
            <person name="Larimer F."/>
            <person name="Land M."/>
            <person name="Hauser L."/>
            <person name="Kyrpides N."/>
            <person name="Kim E.A."/>
            <person name="Richardson P."/>
        </authorList>
    </citation>
    <scope>NUCLEOTIDE SEQUENCE [LARGE SCALE GENOMIC DNA]</scope>
    <source>
        <strain evidence="8">ATCC 700394 / DSM 18823 / ISDg</strain>
    </source>
</reference>
<evidence type="ECO:0000256" key="1">
    <source>
        <dbReference type="ARBA" id="ARBA00001255"/>
    </source>
</evidence>
<comment type="catalytic activity">
    <reaction evidence="1">
        <text>Hydrolysis of terminal, non-reducing alpha-D-galactose residues in alpha-D-galactosides, including galactose oligosaccharides, galactomannans and galactolipids.</text>
        <dbReference type="EC" id="3.2.1.22"/>
    </reaction>
</comment>
<dbReference type="Gene3D" id="2.70.98.60">
    <property type="entry name" value="alpha-galactosidase from lactobacil brevis"/>
    <property type="match status" value="1"/>
</dbReference>
<dbReference type="Pfam" id="PF16875">
    <property type="entry name" value="Glyco_hydro_36N"/>
    <property type="match status" value="2"/>
</dbReference>
<dbReference type="FunFam" id="3.20.20.70:FF:000118">
    <property type="entry name" value="Alpha-galactosidase"/>
    <property type="match status" value="1"/>
</dbReference>
<evidence type="ECO:0000259" key="6">
    <source>
        <dbReference type="Pfam" id="PF16875"/>
    </source>
</evidence>
<dbReference type="CDD" id="cd14791">
    <property type="entry name" value="GH36"/>
    <property type="match status" value="1"/>
</dbReference>
<dbReference type="PRINTS" id="PR00743">
    <property type="entry name" value="GLHYDRLASE36"/>
</dbReference>
<dbReference type="Pfam" id="PF02065">
    <property type="entry name" value="Melibiase"/>
    <property type="match status" value="1"/>
</dbReference>
<gene>
    <name evidence="7" type="ordered locus">Cphy_1936</name>
</gene>
<dbReference type="CAZy" id="GH36">
    <property type="family name" value="Glycoside Hydrolase Family 36"/>
</dbReference>
<dbReference type="EMBL" id="CP000885">
    <property type="protein sequence ID" value="ABX42304.1"/>
    <property type="molecule type" value="Genomic_DNA"/>
</dbReference>
<dbReference type="eggNOG" id="COG3345">
    <property type="taxonomic scope" value="Bacteria"/>
</dbReference>
<dbReference type="KEGG" id="cpy:Cphy_1936"/>
<evidence type="ECO:0000256" key="4">
    <source>
        <dbReference type="ARBA" id="ARBA00023295"/>
    </source>
</evidence>
<dbReference type="InterPro" id="IPR013780">
    <property type="entry name" value="Glyco_hydro_b"/>
</dbReference>
<evidence type="ECO:0000259" key="5">
    <source>
        <dbReference type="Pfam" id="PF16874"/>
    </source>
</evidence>
<dbReference type="EC" id="3.2.1.22" evidence="2"/>
<dbReference type="InterPro" id="IPR038417">
    <property type="entry name" value="Alpga-gal_N_sf"/>
</dbReference>
<dbReference type="HOGENOM" id="CLU_009640_2_1_9"/>
<evidence type="ECO:0000256" key="3">
    <source>
        <dbReference type="ARBA" id="ARBA00022801"/>
    </source>
</evidence>
<dbReference type="InterPro" id="IPR000111">
    <property type="entry name" value="Glyco_hydro_27/36_CS"/>
</dbReference>
<evidence type="ECO:0000313" key="7">
    <source>
        <dbReference type="EMBL" id="ABX42304.1"/>
    </source>
</evidence>
<dbReference type="Pfam" id="PF16874">
    <property type="entry name" value="Glyco_hydro_36C"/>
    <property type="match status" value="1"/>
</dbReference>
<dbReference type="STRING" id="357809.Cphy_1936"/>
<dbReference type="InterPro" id="IPR031704">
    <property type="entry name" value="Glyco_hydro_36_N"/>
</dbReference>
<organism evidence="7 8">
    <name type="scientific">Lachnoclostridium phytofermentans (strain ATCC 700394 / DSM 18823 / ISDg)</name>
    <name type="common">Clostridium phytofermentans</name>
    <dbReference type="NCBI Taxonomy" id="357809"/>
    <lineage>
        <taxon>Bacteria</taxon>
        <taxon>Bacillati</taxon>
        <taxon>Bacillota</taxon>
        <taxon>Clostridia</taxon>
        <taxon>Lachnospirales</taxon>
        <taxon>Lachnospiraceae</taxon>
    </lineage>
</organism>
<dbReference type="GO" id="GO:0016052">
    <property type="term" value="P:carbohydrate catabolic process"/>
    <property type="evidence" value="ECO:0007669"/>
    <property type="project" value="InterPro"/>
</dbReference>
<name>A9KHL9_LACP7</name>
<dbReference type="AlphaFoldDB" id="A9KHL9"/>
<keyword evidence="8" id="KW-1185">Reference proteome</keyword>
<keyword evidence="3 7" id="KW-0378">Hydrolase</keyword>
<dbReference type="InterPro" id="IPR002252">
    <property type="entry name" value="Glyco_hydro_36"/>
</dbReference>
<dbReference type="OrthoDB" id="9758822at2"/>
<dbReference type="InterPro" id="IPR017853">
    <property type="entry name" value="GH"/>
</dbReference>
<dbReference type="InterPro" id="IPR031705">
    <property type="entry name" value="Glyco_hydro_36_C"/>
</dbReference>
<evidence type="ECO:0000313" key="8">
    <source>
        <dbReference type="Proteomes" id="UP000000370"/>
    </source>
</evidence>
<dbReference type="Gene3D" id="2.60.40.1180">
    <property type="entry name" value="Golgi alpha-mannosidase II"/>
    <property type="match status" value="1"/>
</dbReference>
<dbReference type="RefSeq" id="WP_012199958.1">
    <property type="nucleotide sequence ID" value="NC_010001.1"/>
</dbReference>
<dbReference type="Proteomes" id="UP000000370">
    <property type="component" value="Chromosome"/>
</dbReference>
<accession>A9KHL9</accession>
<keyword evidence="4" id="KW-0326">Glycosidase</keyword>
<dbReference type="PANTHER" id="PTHR43053:SF3">
    <property type="entry name" value="ALPHA-GALACTOSIDASE C-RELATED"/>
    <property type="match status" value="1"/>
</dbReference>
<dbReference type="InterPro" id="IPR013785">
    <property type="entry name" value="Aldolase_TIM"/>
</dbReference>
<feature type="domain" description="Glycosyl hydrolase family 36 N-terminal" evidence="6">
    <location>
        <begin position="196"/>
        <end position="320"/>
    </location>
</feature>
<protein>
    <recommendedName>
        <fullName evidence="2">alpha-galactosidase</fullName>
        <ecNumber evidence="2">3.2.1.22</ecNumber>
    </recommendedName>
</protein>